<dbReference type="AlphaFoldDB" id="A0A537L2R9"/>
<dbReference type="EMBL" id="VBAL01000083">
    <property type="protein sequence ID" value="TMJ02309.1"/>
    <property type="molecule type" value="Genomic_DNA"/>
</dbReference>
<dbReference type="GO" id="GO:0006508">
    <property type="term" value="P:proteolysis"/>
    <property type="evidence" value="ECO:0007669"/>
    <property type="project" value="UniProtKB-KW"/>
</dbReference>
<dbReference type="Pfam" id="PF13650">
    <property type="entry name" value="Asp_protease_2"/>
    <property type="match status" value="1"/>
</dbReference>
<dbReference type="SUPFAM" id="SSF50630">
    <property type="entry name" value="Acid proteases"/>
    <property type="match status" value="1"/>
</dbReference>
<keyword evidence="1" id="KW-0645">Protease</keyword>
<gene>
    <name evidence="1" type="ORF">E6H01_06870</name>
</gene>
<sequence length="117" mass="12671">MALTYVDGTVRGPNGQVRPIRFLVDSGATYTLLPLDVWTAVGLIPRRSVSFTLADGTTVERPVSECYLILPQGEAHTPVILGQPGDEALLGVVTLEILGLVLNPFTRELQPMRMLLA</sequence>
<dbReference type="Gene3D" id="2.40.70.10">
    <property type="entry name" value="Acid Proteases"/>
    <property type="match status" value="1"/>
</dbReference>
<name>A0A537L2R9_9BACT</name>
<comment type="caution">
    <text evidence="1">The sequence shown here is derived from an EMBL/GenBank/DDBJ whole genome shotgun (WGS) entry which is preliminary data.</text>
</comment>
<accession>A0A537L2R9</accession>
<evidence type="ECO:0000313" key="1">
    <source>
        <dbReference type="EMBL" id="TMJ02309.1"/>
    </source>
</evidence>
<evidence type="ECO:0000313" key="2">
    <source>
        <dbReference type="Proteomes" id="UP000319353"/>
    </source>
</evidence>
<dbReference type="InterPro" id="IPR021109">
    <property type="entry name" value="Peptidase_aspartic_dom_sf"/>
</dbReference>
<protein>
    <submittedName>
        <fullName evidence="1">Aspartyl protease</fullName>
    </submittedName>
</protein>
<dbReference type="InterPro" id="IPR001969">
    <property type="entry name" value="Aspartic_peptidase_AS"/>
</dbReference>
<dbReference type="PROSITE" id="PS00141">
    <property type="entry name" value="ASP_PROTEASE"/>
    <property type="match status" value="1"/>
</dbReference>
<dbReference type="Proteomes" id="UP000319353">
    <property type="component" value="Unassembled WGS sequence"/>
</dbReference>
<dbReference type="GO" id="GO:0004190">
    <property type="term" value="F:aspartic-type endopeptidase activity"/>
    <property type="evidence" value="ECO:0007669"/>
    <property type="project" value="InterPro"/>
</dbReference>
<proteinExistence type="predicted"/>
<keyword evidence="1" id="KW-0378">Hydrolase</keyword>
<reference evidence="1 2" key="1">
    <citation type="journal article" date="2019" name="Nat. Microbiol.">
        <title>Mediterranean grassland soil C-N compound turnover is dependent on rainfall and depth, and is mediated by genomically divergent microorganisms.</title>
        <authorList>
            <person name="Diamond S."/>
            <person name="Andeer P.F."/>
            <person name="Li Z."/>
            <person name="Crits-Christoph A."/>
            <person name="Burstein D."/>
            <person name="Anantharaman K."/>
            <person name="Lane K.R."/>
            <person name="Thomas B.C."/>
            <person name="Pan C."/>
            <person name="Northen T.R."/>
            <person name="Banfield J.F."/>
        </authorList>
    </citation>
    <scope>NUCLEOTIDE SEQUENCE [LARGE SCALE GENOMIC DNA]</scope>
    <source>
        <strain evidence="1">NP_4</strain>
    </source>
</reference>
<organism evidence="1 2">
    <name type="scientific">Candidatus Segetimicrobium genomatis</name>
    <dbReference type="NCBI Taxonomy" id="2569760"/>
    <lineage>
        <taxon>Bacteria</taxon>
        <taxon>Bacillati</taxon>
        <taxon>Candidatus Sysuimicrobiota</taxon>
        <taxon>Candidatus Sysuimicrobiia</taxon>
        <taxon>Candidatus Sysuimicrobiales</taxon>
        <taxon>Candidatus Segetimicrobiaceae</taxon>
        <taxon>Candidatus Segetimicrobium</taxon>
    </lineage>
</organism>